<dbReference type="InterPro" id="IPR003825">
    <property type="entry name" value="Colicin-V_CvpA"/>
</dbReference>
<accession>A0ABP9D8X2</accession>
<feature type="transmembrane region" description="Helical" evidence="6">
    <location>
        <begin position="39"/>
        <end position="65"/>
    </location>
</feature>
<evidence type="ECO:0000256" key="4">
    <source>
        <dbReference type="ARBA" id="ARBA00023136"/>
    </source>
</evidence>
<dbReference type="Pfam" id="PF02674">
    <property type="entry name" value="Colicin_V"/>
    <property type="match status" value="1"/>
</dbReference>
<feature type="coiled-coil region" evidence="5">
    <location>
        <begin position="189"/>
        <end position="223"/>
    </location>
</feature>
<keyword evidence="5" id="KW-0175">Coiled coil</keyword>
<dbReference type="Proteomes" id="UP001500298">
    <property type="component" value="Unassembled WGS sequence"/>
</dbReference>
<sequence length="224" mass="25093">MFDLPSTLLGFASGSVEIVDILLGGIIIFGAYKGFKRGFLLEIISSSVFIIGVLLVFWGISILFTSTEGTDFETPRSLVFFLFIVFYIVGTIGLNIMGRKLQKIIDYSVLDDLDNVAALAVGGFKYALSLAIIIGLLRSVHIDLPKENYENSIVYPKLIALNEKAVVVASQLSDNFKDQVEQLSEHLNDKELMEQYEKYKKQGEELKKNADQLKELKDLIDQQQ</sequence>
<feature type="transmembrane region" description="Helical" evidence="6">
    <location>
        <begin position="12"/>
        <end position="32"/>
    </location>
</feature>
<keyword evidence="8" id="KW-1185">Reference proteome</keyword>
<proteinExistence type="predicted"/>
<keyword evidence="4 6" id="KW-0472">Membrane</keyword>
<dbReference type="EMBL" id="BAABJX010000028">
    <property type="protein sequence ID" value="GAA4833308.1"/>
    <property type="molecule type" value="Genomic_DNA"/>
</dbReference>
<protein>
    <recommendedName>
        <fullName evidence="9">CvpA family protein</fullName>
    </recommendedName>
</protein>
<keyword evidence="3 6" id="KW-1133">Transmembrane helix</keyword>
<feature type="transmembrane region" description="Helical" evidence="6">
    <location>
        <begin position="77"/>
        <end position="96"/>
    </location>
</feature>
<dbReference type="RefSeq" id="WP_345371132.1">
    <property type="nucleotide sequence ID" value="NZ_BAABJX010000028.1"/>
</dbReference>
<gene>
    <name evidence="7" type="ORF">GCM10023331_18180</name>
</gene>
<evidence type="ECO:0000313" key="8">
    <source>
        <dbReference type="Proteomes" id="UP001500298"/>
    </source>
</evidence>
<name>A0ABP9D8X2_9BACT</name>
<evidence type="ECO:0000256" key="2">
    <source>
        <dbReference type="ARBA" id="ARBA00022692"/>
    </source>
</evidence>
<evidence type="ECO:0000256" key="6">
    <source>
        <dbReference type="SAM" id="Phobius"/>
    </source>
</evidence>
<evidence type="ECO:0000256" key="1">
    <source>
        <dbReference type="ARBA" id="ARBA00004141"/>
    </source>
</evidence>
<organism evidence="7 8">
    <name type="scientific">Algivirga pacifica</name>
    <dbReference type="NCBI Taxonomy" id="1162670"/>
    <lineage>
        <taxon>Bacteria</taxon>
        <taxon>Pseudomonadati</taxon>
        <taxon>Bacteroidota</taxon>
        <taxon>Cytophagia</taxon>
        <taxon>Cytophagales</taxon>
        <taxon>Flammeovirgaceae</taxon>
        <taxon>Algivirga</taxon>
    </lineage>
</organism>
<evidence type="ECO:0000256" key="3">
    <source>
        <dbReference type="ARBA" id="ARBA00022989"/>
    </source>
</evidence>
<feature type="transmembrane region" description="Helical" evidence="6">
    <location>
        <begin position="116"/>
        <end position="137"/>
    </location>
</feature>
<comment type="subcellular location">
    <subcellularLocation>
        <location evidence="1">Membrane</location>
        <topology evidence="1">Multi-pass membrane protein</topology>
    </subcellularLocation>
</comment>
<evidence type="ECO:0000256" key="5">
    <source>
        <dbReference type="SAM" id="Coils"/>
    </source>
</evidence>
<evidence type="ECO:0000313" key="7">
    <source>
        <dbReference type="EMBL" id="GAA4833308.1"/>
    </source>
</evidence>
<comment type="caution">
    <text evidence="7">The sequence shown here is derived from an EMBL/GenBank/DDBJ whole genome shotgun (WGS) entry which is preliminary data.</text>
</comment>
<reference evidence="8" key="1">
    <citation type="journal article" date="2019" name="Int. J. Syst. Evol. Microbiol.">
        <title>The Global Catalogue of Microorganisms (GCM) 10K type strain sequencing project: providing services to taxonomists for standard genome sequencing and annotation.</title>
        <authorList>
            <consortium name="The Broad Institute Genomics Platform"/>
            <consortium name="The Broad Institute Genome Sequencing Center for Infectious Disease"/>
            <person name="Wu L."/>
            <person name="Ma J."/>
        </authorList>
    </citation>
    <scope>NUCLEOTIDE SEQUENCE [LARGE SCALE GENOMIC DNA]</scope>
    <source>
        <strain evidence="8">JCM 18326</strain>
    </source>
</reference>
<evidence type="ECO:0008006" key="9">
    <source>
        <dbReference type="Google" id="ProtNLM"/>
    </source>
</evidence>
<keyword evidence="2 6" id="KW-0812">Transmembrane</keyword>